<keyword evidence="3" id="KW-1185">Reference proteome</keyword>
<dbReference type="EMBL" id="FONG01000007">
    <property type="protein sequence ID" value="SFE97111.1"/>
    <property type="molecule type" value="Genomic_DNA"/>
</dbReference>
<dbReference type="GO" id="GO:0016747">
    <property type="term" value="F:acyltransferase activity, transferring groups other than amino-acyl groups"/>
    <property type="evidence" value="ECO:0007669"/>
    <property type="project" value="InterPro"/>
</dbReference>
<dbReference type="AlphaFoldDB" id="A0A1I2EXU4"/>
<dbReference type="SUPFAM" id="SSF55729">
    <property type="entry name" value="Acyl-CoA N-acyltransferases (Nat)"/>
    <property type="match status" value="1"/>
</dbReference>
<evidence type="ECO:0000313" key="2">
    <source>
        <dbReference type="EMBL" id="SFE97111.1"/>
    </source>
</evidence>
<dbReference type="Gene3D" id="3.40.630.30">
    <property type="match status" value="1"/>
</dbReference>
<reference evidence="3" key="1">
    <citation type="submission" date="2016-10" db="EMBL/GenBank/DDBJ databases">
        <authorList>
            <person name="Varghese N."/>
            <person name="Submissions S."/>
        </authorList>
    </citation>
    <scope>NUCLEOTIDE SEQUENCE [LARGE SCALE GENOMIC DNA]</scope>
    <source>
        <strain evidence="3">CGMCC 4.3510</strain>
    </source>
</reference>
<dbReference type="PROSITE" id="PS51186">
    <property type="entry name" value="GNAT"/>
    <property type="match status" value="1"/>
</dbReference>
<evidence type="ECO:0000259" key="1">
    <source>
        <dbReference type="PROSITE" id="PS51186"/>
    </source>
</evidence>
<sequence>MTVVIVDGEPVVTGGEPAAPDGIDVLRPTDRDAVARLFAACSAETVRLRFWGGRREFPRDHLDALLAGPPAEHDAVVAHRGGRDQLVGIAGFAAGPDGRPGSGELGVLVVDAWQRQGVGTAMIGLLLARARARGVEQVVANVLPGRHGLLAALGRRLEPVRASFTGDGLTGVYKLAPTV</sequence>
<protein>
    <submittedName>
        <fullName evidence="2">Protein N-acetyltransferase, RimJ/RimL family</fullName>
    </submittedName>
</protein>
<accession>A0A1I2EXU4</accession>
<dbReference type="STRING" id="380248.SAMN05216251_10713"/>
<name>A0A1I2EXU4_9ACTN</name>
<dbReference type="Pfam" id="PF00583">
    <property type="entry name" value="Acetyltransf_1"/>
    <property type="match status" value="1"/>
</dbReference>
<dbReference type="InterPro" id="IPR016181">
    <property type="entry name" value="Acyl_CoA_acyltransferase"/>
</dbReference>
<proteinExistence type="predicted"/>
<dbReference type="CDD" id="cd04301">
    <property type="entry name" value="NAT_SF"/>
    <property type="match status" value="1"/>
</dbReference>
<keyword evidence="2" id="KW-0808">Transferase</keyword>
<evidence type="ECO:0000313" key="3">
    <source>
        <dbReference type="Proteomes" id="UP000199323"/>
    </source>
</evidence>
<gene>
    <name evidence="2" type="ORF">SAMN05216251_10713</name>
</gene>
<feature type="domain" description="N-acetyltransferase" evidence="1">
    <location>
        <begin position="21"/>
        <end position="176"/>
    </location>
</feature>
<dbReference type="Proteomes" id="UP000199323">
    <property type="component" value="Unassembled WGS sequence"/>
</dbReference>
<dbReference type="RefSeq" id="WP_177246436.1">
    <property type="nucleotide sequence ID" value="NZ_FONG01000007.1"/>
</dbReference>
<dbReference type="InterPro" id="IPR000182">
    <property type="entry name" value="GNAT_dom"/>
</dbReference>
<organism evidence="2 3">
    <name type="scientific">Actinacidiphila alni</name>
    <dbReference type="NCBI Taxonomy" id="380248"/>
    <lineage>
        <taxon>Bacteria</taxon>
        <taxon>Bacillati</taxon>
        <taxon>Actinomycetota</taxon>
        <taxon>Actinomycetes</taxon>
        <taxon>Kitasatosporales</taxon>
        <taxon>Streptomycetaceae</taxon>
        <taxon>Actinacidiphila</taxon>
    </lineage>
</organism>